<dbReference type="EMBL" id="BMAO01034822">
    <property type="protein sequence ID" value="GFQ99224.1"/>
    <property type="molecule type" value="Genomic_DNA"/>
</dbReference>
<dbReference type="AlphaFoldDB" id="A0A8X6GCJ0"/>
<organism evidence="1 2">
    <name type="scientific">Trichonephila clavata</name>
    <name type="common">Joro spider</name>
    <name type="synonym">Nephila clavata</name>
    <dbReference type="NCBI Taxonomy" id="2740835"/>
    <lineage>
        <taxon>Eukaryota</taxon>
        <taxon>Metazoa</taxon>
        <taxon>Ecdysozoa</taxon>
        <taxon>Arthropoda</taxon>
        <taxon>Chelicerata</taxon>
        <taxon>Arachnida</taxon>
        <taxon>Araneae</taxon>
        <taxon>Araneomorphae</taxon>
        <taxon>Entelegynae</taxon>
        <taxon>Araneoidea</taxon>
        <taxon>Nephilidae</taxon>
        <taxon>Trichonephila</taxon>
    </lineage>
</organism>
<keyword evidence="2" id="KW-1185">Reference proteome</keyword>
<protein>
    <submittedName>
        <fullName evidence="1">Uncharacterized protein</fullName>
    </submittedName>
</protein>
<sequence>MNESDLTRESPREARTKD</sequence>
<accession>A0A8X6GCJ0</accession>
<comment type="caution">
    <text evidence="1">The sequence shown here is derived from an EMBL/GenBank/DDBJ whole genome shotgun (WGS) entry which is preliminary data.</text>
</comment>
<dbReference type="Proteomes" id="UP000887116">
    <property type="component" value="Unassembled WGS sequence"/>
</dbReference>
<gene>
    <name evidence="1" type="ORF">TNCT_480351</name>
</gene>
<evidence type="ECO:0000313" key="2">
    <source>
        <dbReference type="Proteomes" id="UP000887116"/>
    </source>
</evidence>
<feature type="non-terminal residue" evidence="1">
    <location>
        <position position="18"/>
    </location>
</feature>
<proteinExistence type="predicted"/>
<evidence type="ECO:0000313" key="1">
    <source>
        <dbReference type="EMBL" id="GFQ99224.1"/>
    </source>
</evidence>
<name>A0A8X6GCJ0_TRICU</name>
<reference evidence="1" key="1">
    <citation type="submission" date="2020-07" db="EMBL/GenBank/DDBJ databases">
        <title>Multicomponent nature underlies the extraordinary mechanical properties of spider dragline silk.</title>
        <authorList>
            <person name="Kono N."/>
            <person name="Nakamura H."/>
            <person name="Mori M."/>
            <person name="Yoshida Y."/>
            <person name="Ohtoshi R."/>
            <person name="Malay A.D."/>
            <person name="Moran D.A.P."/>
            <person name="Tomita M."/>
            <person name="Numata K."/>
            <person name="Arakawa K."/>
        </authorList>
    </citation>
    <scope>NUCLEOTIDE SEQUENCE</scope>
</reference>